<evidence type="ECO:0000256" key="1">
    <source>
        <dbReference type="ARBA" id="ARBA00012552"/>
    </source>
</evidence>
<feature type="domain" description="Helicase C-terminal" evidence="9">
    <location>
        <begin position="268"/>
        <end position="451"/>
    </location>
</feature>
<dbReference type="InterPro" id="IPR042035">
    <property type="entry name" value="DEAH_win-hel_dom"/>
</dbReference>
<feature type="region of interest" description="Disordered" evidence="8">
    <location>
        <begin position="216"/>
        <end position="247"/>
    </location>
</feature>
<dbReference type="InterPro" id="IPR027417">
    <property type="entry name" value="P-loop_NTPase"/>
</dbReference>
<dbReference type="Ensembl" id="ENSSOCT00000018931.1">
    <property type="protein sequence ID" value="ENSSOCP00000018460.1"/>
    <property type="gene ID" value="ENSSOCG00000013828.1"/>
</dbReference>
<evidence type="ECO:0000256" key="5">
    <source>
        <dbReference type="ARBA" id="ARBA00022840"/>
    </source>
</evidence>
<protein>
    <recommendedName>
        <fullName evidence="1">RNA helicase</fullName>
        <ecNumber evidence="1">3.6.4.13</ecNumber>
    </recommendedName>
</protein>
<dbReference type="Proteomes" id="UP000694551">
    <property type="component" value="Unplaced"/>
</dbReference>
<dbReference type="FunFam" id="1.10.10.2130:FF:000001">
    <property type="entry name" value="Pre-mRNA-splicing factor ATP-dependent RNA helicase"/>
    <property type="match status" value="1"/>
</dbReference>
<dbReference type="SMART" id="SM00847">
    <property type="entry name" value="HA2"/>
    <property type="match status" value="1"/>
</dbReference>
<evidence type="ECO:0000313" key="10">
    <source>
        <dbReference type="Ensembl" id="ENSSOCP00000018460.1"/>
    </source>
</evidence>
<dbReference type="SUPFAM" id="SSF52540">
    <property type="entry name" value="P-loop containing nucleoside triphosphate hydrolases"/>
    <property type="match status" value="1"/>
</dbReference>
<dbReference type="GO" id="GO:0016787">
    <property type="term" value="F:hydrolase activity"/>
    <property type="evidence" value="ECO:0007669"/>
    <property type="project" value="UniProtKB-KW"/>
</dbReference>
<evidence type="ECO:0000256" key="3">
    <source>
        <dbReference type="ARBA" id="ARBA00022801"/>
    </source>
</evidence>
<dbReference type="GO" id="GO:0003723">
    <property type="term" value="F:RNA binding"/>
    <property type="evidence" value="ECO:0007669"/>
    <property type="project" value="TreeGrafter"/>
</dbReference>
<proteinExistence type="predicted"/>
<dbReference type="InterPro" id="IPR007502">
    <property type="entry name" value="Helicase-assoc_dom"/>
</dbReference>
<dbReference type="InterPro" id="IPR048333">
    <property type="entry name" value="HA2_WH"/>
</dbReference>
<evidence type="ECO:0000256" key="7">
    <source>
        <dbReference type="SAM" id="Coils"/>
    </source>
</evidence>
<dbReference type="Pfam" id="PF04408">
    <property type="entry name" value="WHD_HA2"/>
    <property type="match status" value="1"/>
</dbReference>
<feature type="region of interest" description="Disordered" evidence="8">
    <location>
        <begin position="305"/>
        <end position="332"/>
    </location>
</feature>
<reference evidence="10" key="1">
    <citation type="submission" date="2025-08" db="UniProtKB">
        <authorList>
            <consortium name="Ensembl"/>
        </authorList>
    </citation>
    <scope>IDENTIFICATION</scope>
</reference>
<dbReference type="Gene3D" id="1.10.10.2130">
    <property type="entry name" value="DEAH helicase family, winged-helix domain"/>
    <property type="match status" value="1"/>
</dbReference>
<reference evidence="10" key="2">
    <citation type="submission" date="2025-09" db="UniProtKB">
        <authorList>
            <consortium name="Ensembl"/>
        </authorList>
    </citation>
    <scope>IDENTIFICATION</scope>
</reference>
<keyword evidence="5" id="KW-0067">ATP-binding</keyword>
<sequence length="726" mass="81799">MAAAAAALERWVSGELQALLGLSGRHVPAFLVALARRSRSVEELLERLRETEALRVEEPRVRAFARELWDKVGGEPEAEWEASERERLRDLEERDAFAERLRRRDRDRTRSVLARPDAKAYEEAQKRLKIAEEDQKTMVPELRKKSRREYLAKRERDKLEELEAEIADEEYLFGEEALTGPERRELEYKRRVRDLAREYKRAGERENLEKKHRYYIPEETRGKIPEREEATGGEEERMAPRDEQRRWEEERIGAASLRFGARDAARRQPPKDYDFVLEEDEMIQFVSAVQMKGTEPDKVRGDMGDTAGGHRDIVGDTGDPSQTPPPPQGVPQHPVGYSIRFEDCTSERTVVVATNIAETSVTIEGIVYVLDPGFCKQKSYSARTGMESLVVTPCSRASANQRAGRAGRVAPGKCFRLYTAWAFQHELEETPVPEIQRADLGSLVLLLKSLGINDLIHFDFLDPPPHETLVLALEQLYALGALNHLGELTTLGRRMAELPVEPMLAKMILASEHVPKCPLGVPKCPQAVPSVPKCPRGGPRVSPACPQELWCPLGCPQGVPWIVPTVSPGLSPGLSPDCPCGVPRLSLGLSPECPLNCPQIVPRLVPRVSLGLSPCCPLGCPHIVLLAITAGFFYHTARLTRGGYRTVKHQQTVFIHPNSSLFEEQPRWVLYHELVFTTKEFMRQVIEIDSAWLLEVAPHYYQAKELEDAGARKMPKKVGKSREELG</sequence>
<name>A0A8D0FQ00_STROC</name>
<evidence type="ECO:0000259" key="9">
    <source>
        <dbReference type="PROSITE" id="PS51194"/>
    </source>
</evidence>
<dbReference type="CDD" id="cd18791">
    <property type="entry name" value="SF2_C_RHA"/>
    <property type="match status" value="1"/>
</dbReference>
<organism evidence="10 11">
    <name type="scientific">Strix occidentalis caurina</name>
    <name type="common">northern spotted owl</name>
    <dbReference type="NCBI Taxonomy" id="311401"/>
    <lineage>
        <taxon>Eukaryota</taxon>
        <taxon>Metazoa</taxon>
        <taxon>Chordata</taxon>
        <taxon>Craniata</taxon>
        <taxon>Vertebrata</taxon>
        <taxon>Euteleostomi</taxon>
        <taxon>Archelosauria</taxon>
        <taxon>Archosauria</taxon>
        <taxon>Dinosauria</taxon>
        <taxon>Saurischia</taxon>
        <taxon>Theropoda</taxon>
        <taxon>Coelurosauria</taxon>
        <taxon>Aves</taxon>
        <taxon>Neognathae</taxon>
        <taxon>Neoaves</taxon>
        <taxon>Telluraves</taxon>
        <taxon>Strigiformes</taxon>
        <taxon>Strigidae</taxon>
        <taxon>Strix</taxon>
    </lineage>
</organism>
<dbReference type="SMART" id="SM00490">
    <property type="entry name" value="HELICc"/>
    <property type="match status" value="1"/>
</dbReference>
<dbReference type="PANTHER" id="PTHR18934">
    <property type="entry name" value="ATP-DEPENDENT RNA HELICASE"/>
    <property type="match status" value="1"/>
</dbReference>
<dbReference type="PROSITE" id="PS51194">
    <property type="entry name" value="HELICASE_CTER"/>
    <property type="match status" value="1"/>
</dbReference>
<comment type="catalytic activity">
    <reaction evidence="6">
        <text>ATP + H2O = ADP + phosphate + H(+)</text>
        <dbReference type="Rhea" id="RHEA:13065"/>
        <dbReference type="ChEBI" id="CHEBI:15377"/>
        <dbReference type="ChEBI" id="CHEBI:15378"/>
        <dbReference type="ChEBI" id="CHEBI:30616"/>
        <dbReference type="ChEBI" id="CHEBI:43474"/>
        <dbReference type="ChEBI" id="CHEBI:456216"/>
        <dbReference type="EC" id="3.6.4.13"/>
    </reaction>
</comment>
<dbReference type="InterPro" id="IPR011709">
    <property type="entry name" value="DEAD-box_helicase_OB_fold"/>
</dbReference>
<keyword evidence="11" id="KW-1185">Reference proteome</keyword>
<evidence type="ECO:0000256" key="4">
    <source>
        <dbReference type="ARBA" id="ARBA00022806"/>
    </source>
</evidence>
<dbReference type="GO" id="GO:0071013">
    <property type="term" value="C:catalytic step 2 spliceosome"/>
    <property type="evidence" value="ECO:0007669"/>
    <property type="project" value="TreeGrafter"/>
</dbReference>
<keyword evidence="4" id="KW-0347">Helicase</keyword>
<feature type="compositionally biased region" description="Basic and acidic residues" evidence="8">
    <location>
        <begin position="305"/>
        <end position="314"/>
    </location>
</feature>
<accession>A0A8D0FQ00</accession>
<dbReference type="GO" id="GO:0003724">
    <property type="term" value="F:RNA helicase activity"/>
    <property type="evidence" value="ECO:0007669"/>
    <property type="project" value="UniProtKB-EC"/>
</dbReference>
<dbReference type="AlphaFoldDB" id="A0A8D0FQ00"/>
<evidence type="ECO:0000256" key="6">
    <source>
        <dbReference type="ARBA" id="ARBA00047984"/>
    </source>
</evidence>
<dbReference type="PANTHER" id="PTHR18934:SF83">
    <property type="entry name" value="PRE-MRNA-SPLICING FACTOR ATP-DEPENDENT RNA HELICASE DHX16"/>
    <property type="match status" value="1"/>
</dbReference>
<dbReference type="InterPro" id="IPR001650">
    <property type="entry name" value="Helicase_C-like"/>
</dbReference>
<evidence type="ECO:0000256" key="8">
    <source>
        <dbReference type="SAM" id="MobiDB-lite"/>
    </source>
</evidence>
<dbReference type="EC" id="3.6.4.13" evidence="1"/>
<dbReference type="GO" id="GO:0005524">
    <property type="term" value="F:ATP binding"/>
    <property type="evidence" value="ECO:0007669"/>
    <property type="project" value="UniProtKB-KW"/>
</dbReference>
<evidence type="ECO:0000256" key="2">
    <source>
        <dbReference type="ARBA" id="ARBA00022741"/>
    </source>
</evidence>
<keyword evidence="7" id="KW-0175">Coiled coil</keyword>
<dbReference type="Gene3D" id="3.40.50.300">
    <property type="entry name" value="P-loop containing nucleotide triphosphate hydrolases"/>
    <property type="match status" value="1"/>
</dbReference>
<keyword evidence="3" id="KW-0378">Hydrolase</keyword>
<evidence type="ECO:0000313" key="11">
    <source>
        <dbReference type="Proteomes" id="UP000694551"/>
    </source>
</evidence>
<keyword evidence="2" id="KW-0547">Nucleotide-binding</keyword>
<dbReference type="Pfam" id="PF07717">
    <property type="entry name" value="OB_NTP_bind"/>
    <property type="match status" value="1"/>
</dbReference>
<feature type="coiled-coil region" evidence="7">
    <location>
        <begin position="145"/>
        <end position="172"/>
    </location>
</feature>